<dbReference type="OrthoDB" id="399312at2"/>
<organism evidence="2 3">
    <name type="scientific">Mycoplasmopsis mustelae</name>
    <dbReference type="NCBI Taxonomy" id="171289"/>
    <lineage>
        <taxon>Bacteria</taxon>
        <taxon>Bacillati</taxon>
        <taxon>Mycoplasmatota</taxon>
        <taxon>Mycoplasmoidales</taxon>
        <taxon>Metamycoplasmataceae</taxon>
        <taxon>Mycoplasmopsis</taxon>
    </lineage>
</organism>
<evidence type="ECO:0000313" key="2">
    <source>
        <dbReference type="EMBL" id="TDV24421.1"/>
    </source>
</evidence>
<keyword evidence="2" id="KW-0808">Transferase</keyword>
<dbReference type="SUPFAM" id="SSF56112">
    <property type="entry name" value="Protein kinase-like (PK-like)"/>
    <property type="match status" value="1"/>
</dbReference>
<sequence>MSLKIKDFSYLFNKKWEITNNGDFLSFIYEKTKLPENGWKIHISAILVNYKQILNIVVCFCKQHKMTFKYIKDYKEFQNTLTQKKINNLTGKFITIYPINEKQAKFIILNLYSLLKGFSGPLTYSDKQYKNSIIHYRWGSITTYNENDYKTIIKKYKPDYIDDLFKTKNLNKSKKEFKGYQIIGIIYFDSYSNIWLTKKANLFYIIKESKRHFRFDKNIENRKKEFLISKLINSEYLPKAIEHFYNKQSYFFVYEFCPGTTLEKFKESISLLFDTKQSKYDLAHKLLNHNTKLIKFINDNNLILNDIKASNFIYNQIDDKLTFIDLEHSFIYSNKKRKLINKEIISQYYNPRQLNLKNDQLKLFYMLLDLFFDIKSNFYTIHFRKYISFIMYVNKDIQLFKVVLRLFKIFKKRFSPANINEIFNQPLIQKLLFDNKKVIFSNNNLTISEIFETLNKNLLSSNFIFKYYLMTVIDSHNFETIKNLIQNTIIDKELSKVSVNGTYNNDYSYSPYINNGTAGLIYIFLFIKFKFNINIYDENIIKLIIPLLNVFTRKIGIANGYAGLLIIKYLYFKLFDKSCENLKNELSFILFATKNNYVYDYDNNKIDESFLNGYQGLQFLYHVLVK</sequence>
<proteinExistence type="predicted"/>
<dbReference type="PROSITE" id="PS50011">
    <property type="entry name" value="PROTEIN_KINASE_DOM"/>
    <property type="match status" value="1"/>
</dbReference>
<dbReference type="GO" id="GO:0005524">
    <property type="term" value="F:ATP binding"/>
    <property type="evidence" value="ECO:0007669"/>
    <property type="project" value="InterPro"/>
</dbReference>
<accession>A0A4R7UES6</accession>
<reference evidence="2 3" key="1">
    <citation type="submission" date="2019-03" db="EMBL/GenBank/DDBJ databases">
        <title>Genomic Encyclopedia of Archaeal and Bacterial Type Strains, Phase II (KMG-II): from individual species to whole genera.</title>
        <authorList>
            <person name="Goeker M."/>
        </authorList>
    </citation>
    <scope>NUCLEOTIDE SEQUENCE [LARGE SCALE GENOMIC DNA]</scope>
    <source>
        <strain evidence="2 3">ATCC 35214</strain>
    </source>
</reference>
<dbReference type="EMBL" id="SOCN01000001">
    <property type="protein sequence ID" value="TDV24421.1"/>
    <property type="molecule type" value="Genomic_DNA"/>
</dbReference>
<dbReference type="GO" id="GO:0004672">
    <property type="term" value="F:protein kinase activity"/>
    <property type="evidence" value="ECO:0007669"/>
    <property type="project" value="InterPro"/>
</dbReference>
<dbReference type="Proteomes" id="UP000295757">
    <property type="component" value="Unassembled WGS sequence"/>
</dbReference>
<feature type="domain" description="Protein kinase" evidence="1">
    <location>
        <begin position="180"/>
        <end position="513"/>
    </location>
</feature>
<dbReference type="AlphaFoldDB" id="A0A4R7UES6"/>
<dbReference type="RefSeq" id="WP_134110696.1">
    <property type="nucleotide sequence ID" value="NZ_SOCN01000001.1"/>
</dbReference>
<evidence type="ECO:0000313" key="3">
    <source>
        <dbReference type="Proteomes" id="UP000295757"/>
    </source>
</evidence>
<dbReference type="InterPro" id="IPR011009">
    <property type="entry name" value="Kinase-like_dom_sf"/>
</dbReference>
<keyword evidence="3" id="KW-1185">Reference proteome</keyword>
<name>A0A4R7UES6_9BACT</name>
<protein>
    <submittedName>
        <fullName evidence="2">Protein kinase-like protein</fullName>
    </submittedName>
</protein>
<dbReference type="InterPro" id="IPR057929">
    <property type="entry name" value="RamC_N"/>
</dbReference>
<comment type="caution">
    <text evidence="2">The sequence shown here is derived from an EMBL/GenBank/DDBJ whole genome shotgun (WGS) entry which is preliminary data.</text>
</comment>
<dbReference type="InterPro" id="IPR000719">
    <property type="entry name" value="Prot_kinase_dom"/>
</dbReference>
<keyword evidence="2" id="KW-0418">Kinase</keyword>
<dbReference type="Pfam" id="PF25816">
    <property type="entry name" value="RamC_N"/>
    <property type="match status" value="1"/>
</dbReference>
<evidence type="ECO:0000259" key="1">
    <source>
        <dbReference type="PROSITE" id="PS50011"/>
    </source>
</evidence>
<dbReference type="Gene3D" id="1.10.510.10">
    <property type="entry name" value="Transferase(Phosphotransferase) domain 1"/>
    <property type="match status" value="1"/>
</dbReference>
<gene>
    <name evidence="2" type="ORF">BCF59_0386</name>
</gene>